<dbReference type="GO" id="GO:0004736">
    <property type="term" value="F:pyruvate carboxylase activity"/>
    <property type="evidence" value="ECO:0007669"/>
    <property type="project" value="UniProtKB-EC"/>
</dbReference>
<dbReference type="GO" id="GO:0006094">
    <property type="term" value="P:gluconeogenesis"/>
    <property type="evidence" value="ECO:0007669"/>
    <property type="project" value="TreeGrafter"/>
</dbReference>
<dbReference type="InterPro" id="IPR013785">
    <property type="entry name" value="Aldolase_TIM"/>
</dbReference>
<dbReference type="SUPFAM" id="SSF89000">
    <property type="entry name" value="post-HMGL domain-like"/>
    <property type="match status" value="1"/>
</dbReference>
<dbReference type="SUPFAM" id="SSF51230">
    <property type="entry name" value="Single hybrid motif"/>
    <property type="match status" value="1"/>
</dbReference>
<dbReference type="Pfam" id="PF02436">
    <property type="entry name" value="PYC_OADA"/>
    <property type="match status" value="1"/>
</dbReference>
<dbReference type="InterPro" id="IPR055268">
    <property type="entry name" value="PCB-like"/>
</dbReference>
<name>A0A934NFF7_9BACT</name>
<dbReference type="PANTHER" id="PTHR43778">
    <property type="entry name" value="PYRUVATE CARBOXYLASE"/>
    <property type="match status" value="1"/>
</dbReference>
<dbReference type="CDD" id="cd06850">
    <property type="entry name" value="biotinyl_domain"/>
    <property type="match status" value="1"/>
</dbReference>
<dbReference type="InterPro" id="IPR001882">
    <property type="entry name" value="Biotin_BS"/>
</dbReference>
<dbReference type="PROSITE" id="PS00188">
    <property type="entry name" value="BIOTIN"/>
    <property type="match status" value="1"/>
</dbReference>
<keyword evidence="1" id="KW-0092">Biotin</keyword>
<reference evidence="4 5" key="1">
    <citation type="submission" date="2020-10" db="EMBL/GenBank/DDBJ databases">
        <title>Ca. Dormibacterota MAGs.</title>
        <authorList>
            <person name="Montgomery K."/>
        </authorList>
    </citation>
    <scope>NUCLEOTIDE SEQUENCE [LARGE SCALE GENOMIC DNA]</scope>
    <source>
        <strain evidence="4">Mitchell_Peninsula_5</strain>
    </source>
</reference>
<dbReference type="Gene3D" id="2.40.50.100">
    <property type="match status" value="1"/>
</dbReference>
<dbReference type="AlphaFoldDB" id="A0A934NFF7"/>
<dbReference type="InterPro" id="IPR000891">
    <property type="entry name" value="PYR_CT"/>
</dbReference>
<protein>
    <submittedName>
        <fullName evidence="4">Pyruvate carboxylase subunit B</fullName>
        <ecNumber evidence="4">6.4.1.1</ecNumber>
    </submittedName>
</protein>
<dbReference type="Pfam" id="PF00364">
    <property type="entry name" value="Biotin_lipoyl"/>
    <property type="match status" value="1"/>
</dbReference>
<evidence type="ECO:0000256" key="1">
    <source>
        <dbReference type="ARBA" id="ARBA00023267"/>
    </source>
</evidence>
<dbReference type="Proteomes" id="UP000614410">
    <property type="component" value="Unassembled WGS sequence"/>
</dbReference>
<gene>
    <name evidence="4" type="ORF">JF887_10695</name>
</gene>
<evidence type="ECO:0000313" key="4">
    <source>
        <dbReference type="EMBL" id="MBJ7609878.1"/>
    </source>
</evidence>
<proteinExistence type="predicted"/>
<dbReference type="InterPro" id="IPR003379">
    <property type="entry name" value="Carboxylase_cons_dom"/>
</dbReference>
<dbReference type="InterPro" id="IPR011053">
    <property type="entry name" value="Single_hybrid_motif"/>
</dbReference>
<dbReference type="PROSITE" id="PS50991">
    <property type="entry name" value="PYR_CT"/>
    <property type="match status" value="1"/>
</dbReference>
<dbReference type="EC" id="6.4.1.1" evidence="4"/>
<dbReference type="GO" id="GO:0005737">
    <property type="term" value="C:cytoplasm"/>
    <property type="evidence" value="ECO:0007669"/>
    <property type="project" value="TreeGrafter"/>
</dbReference>
<feature type="domain" description="Lipoyl-binding" evidence="2">
    <location>
        <begin position="519"/>
        <end position="598"/>
    </location>
</feature>
<dbReference type="NCBIfam" id="NF006761">
    <property type="entry name" value="PRK09282.1"/>
    <property type="match status" value="1"/>
</dbReference>
<comment type="caution">
    <text evidence="4">The sequence shown here is derived from an EMBL/GenBank/DDBJ whole genome shotgun (WGS) entry which is preliminary data.</text>
</comment>
<evidence type="ECO:0000313" key="5">
    <source>
        <dbReference type="Proteomes" id="UP000614410"/>
    </source>
</evidence>
<dbReference type="Pfam" id="PF00682">
    <property type="entry name" value="HMGL-like"/>
    <property type="match status" value="1"/>
</dbReference>
<dbReference type="EMBL" id="JAEKNN010000053">
    <property type="protein sequence ID" value="MBJ7609878.1"/>
    <property type="molecule type" value="Genomic_DNA"/>
</dbReference>
<evidence type="ECO:0000259" key="3">
    <source>
        <dbReference type="PROSITE" id="PS50991"/>
    </source>
</evidence>
<dbReference type="Gene3D" id="3.20.20.70">
    <property type="entry name" value="Aldolase class I"/>
    <property type="match status" value="1"/>
</dbReference>
<dbReference type="SUPFAM" id="SSF51569">
    <property type="entry name" value="Aldolase"/>
    <property type="match status" value="1"/>
</dbReference>
<sequence length="598" mass="62945">MPRLELVECSLRAGQQALLLSRLRSRHAVPVAGALDGCGFAALDVFGGSTFEASLRFLGEDPFATLRAIREAAPSSTLLASLGGQALAGHRQVSDDVVDAFIRVAADAGIDRFRIHDPLNDVRNLRRAMVAARQANRQVEAAIVYADSPRHDPDRIVALVEELVDIGADSICIHDPLGLLGVARVSDLVQRVAEASGLPLALSLSTQTGQADFAAYAAAVAGASRLDVALAPLAGGASVPSAEGVIAALRGTELDTGMNLDRVTEASSVLEHQLTAYSGIVDVPSLRLDSAALRGLLPPAAMGHALGELRDRDQLDRLDDVETEASRVRAELGHPPLVTPLIEIVATQAVYNVCDGDRYATVSQEVKDYCLGLYGSPPYQIDPEVRRLVNGREEPITCRPADLLEPSLASLRRELRREEVANPDDVLLVSYALFPGETLALHRGEVVPERLGDEGEPPPESPLDVSEATAAEALSDDLPVEAVPAEVRELTVEVDGQSYSVRVTGAGLRDSGPAPTTSPASPGAAAVREGTVLSPMQGLILKVAVKVGDKVGLGDVVAVLEAMKMQNDVTATRAGTISAVHVREGDVVGPRAPVVQVD</sequence>
<evidence type="ECO:0000259" key="2">
    <source>
        <dbReference type="PROSITE" id="PS50968"/>
    </source>
</evidence>
<accession>A0A934NFF7</accession>
<dbReference type="InterPro" id="IPR000089">
    <property type="entry name" value="Biotin_lipoyl"/>
</dbReference>
<keyword evidence="4" id="KW-0436">Ligase</keyword>
<keyword evidence="4" id="KW-0670">Pyruvate</keyword>
<feature type="domain" description="Pyruvate carboxyltransferase" evidence="3">
    <location>
        <begin position="4"/>
        <end position="264"/>
    </location>
</feature>
<dbReference type="PROSITE" id="PS50968">
    <property type="entry name" value="BIOTINYL_LIPOYL"/>
    <property type="match status" value="1"/>
</dbReference>
<dbReference type="PANTHER" id="PTHR43778:SF2">
    <property type="entry name" value="PYRUVATE CARBOXYLASE, MITOCHONDRIAL"/>
    <property type="match status" value="1"/>
</dbReference>
<organism evidence="4 5">
    <name type="scientific">Candidatus Amunia macphersoniae</name>
    <dbReference type="NCBI Taxonomy" id="3127014"/>
    <lineage>
        <taxon>Bacteria</taxon>
        <taxon>Bacillati</taxon>
        <taxon>Candidatus Dormiibacterota</taxon>
        <taxon>Candidatus Dormibacteria</taxon>
        <taxon>Candidatus Aeolococcales</taxon>
        <taxon>Candidatus Aeolococcaceae</taxon>
        <taxon>Candidatus Amunia</taxon>
    </lineage>
</organism>